<feature type="domain" description="RapZ-like N-terminal" evidence="5">
    <location>
        <begin position="13"/>
        <end position="164"/>
    </location>
</feature>
<dbReference type="InterPro" id="IPR005337">
    <property type="entry name" value="RapZ-like"/>
</dbReference>
<dbReference type="GO" id="GO:0005524">
    <property type="term" value="F:ATP binding"/>
    <property type="evidence" value="ECO:0007669"/>
    <property type="project" value="UniProtKB-UniRule"/>
</dbReference>
<dbReference type="InterPro" id="IPR053930">
    <property type="entry name" value="RapZ-like_N"/>
</dbReference>
<sequence length="289" mass="32957">MNQQDKLSSEKFIVIVTGLSGAGKTVTLRTLEDIGFFCVDNLPPPVILEFLKLLEKHTTFRNIAIGIDIRVQQFLEEATKVIEKIKSIYRTEILFLEADDEAILLRYKETRRPHPLSGYGSDLIEAVKKERALLYPLRSFSERIIDTSNFNPHQLKSLIRSIYAEEEILPSVTIISFGYKKGVPMNADLVFDARFLPNPYFVPSLTELSGKDEPVRDFVLKQKETIEFLKYIKNFLNFAVSGYKKEGRAYITIAIGCTGGRHRSVVLAEEIARYIKSLSLNPVVIHRDL</sequence>
<dbReference type="InterPro" id="IPR027417">
    <property type="entry name" value="P-loop_NTPase"/>
</dbReference>
<dbReference type="RefSeq" id="WP_353683605.1">
    <property type="nucleotide sequence ID" value="NZ_CP144373.1"/>
</dbReference>
<evidence type="ECO:0000256" key="2">
    <source>
        <dbReference type="ARBA" id="ARBA00022840"/>
    </source>
</evidence>
<evidence type="ECO:0000259" key="5">
    <source>
        <dbReference type="Pfam" id="PF03668"/>
    </source>
</evidence>
<dbReference type="PANTHER" id="PTHR30448:SF0">
    <property type="entry name" value="RNASE ADAPTER PROTEIN RAPZ"/>
    <property type="match status" value="1"/>
</dbReference>
<name>A0AAU8GVF8_9BACT</name>
<proteinExistence type="inferred from homology"/>
<dbReference type="NCBIfam" id="NF003828">
    <property type="entry name" value="PRK05416.1"/>
    <property type="match status" value="1"/>
</dbReference>
<dbReference type="Pfam" id="PF22740">
    <property type="entry name" value="PapZ_C"/>
    <property type="match status" value="1"/>
</dbReference>
<gene>
    <name evidence="7" type="primary">rapZ</name>
    <name evidence="7" type="ORF">V4D30_06920</name>
</gene>
<dbReference type="Pfam" id="PF03668">
    <property type="entry name" value="RapZ-like_N"/>
    <property type="match status" value="1"/>
</dbReference>
<evidence type="ECO:0000313" key="7">
    <source>
        <dbReference type="EMBL" id="XCH46066.1"/>
    </source>
</evidence>
<keyword evidence="1 4" id="KW-0547">Nucleotide-binding</keyword>
<evidence type="ECO:0000256" key="4">
    <source>
        <dbReference type="HAMAP-Rule" id="MF_00636"/>
    </source>
</evidence>
<dbReference type="SUPFAM" id="SSF52540">
    <property type="entry name" value="P-loop containing nucleoside triphosphate hydrolases"/>
    <property type="match status" value="1"/>
</dbReference>
<dbReference type="HAMAP" id="MF_00636">
    <property type="entry name" value="RapZ_like"/>
    <property type="match status" value="1"/>
</dbReference>
<accession>A0AAU8GVF8</accession>
<dbReference type="EMBL" id="CP144373">
    <property type="protein sequence ID" value="XCH46066.1"/>
    <property type="molecule type" value="Genomic_DNA"/>
</dbReference>
<feature type="domain" description="RapZ C-terminal" evidence="6">
    <location>
        <begin position="171"/>
        <end position="289"/>
    </location>
</feature>
<dbReference type="GO" id="GO:0005525">
    <property type="term" value="F:GTP binding"/>
    <property type="evidence" value="ECO:0007669"/>
    <property type="project" value="UniProtKB-UniRule"/>
</dbReference>
<feature type="binding site" evidence="4">
    <location>
        <begin position="18"/>
        <end position="25"/>
    </location>
    <ligand>
        <name>ATP</name>
        <dbReference type="ChEBI" id="CHEBI:30616"/>
    </ligand>
</feature>
<evidence type="ECO:0000256" key="3">
    <source>
        <dbReference type="ARBA" id="ARBA00023134"/>
    </source>
</evidence>
<dbReference type="KEGG" id="taut:V4D30_06920"/>
<keyword evidence="3 4" id="KW-0342">GTP-binding</keyword>
<keyword evidence="2 4" id="KW-0067">ATP-binding</keyword>
<evidence type="ECO:0000256" key="1">
    <source>
        <dbReference type="ARBA" id="ARBA00022741"/>
    </source>
</evidence>
<protein>
    <submittedName>
        <fullName evidence="7">RNase adapter RapZ</fullName>
    </submittedName>
</protein>
<evidence type="ECO:0000259" key="6">
    <source>
        <dbReference type="Pfam" id="PF22740"/>
    </source>
</evidence>
<dbReference type="AlphaFoldDB" id="A0AAU8GVF8"/>
<dbReference type="InterPro" id="IPR053931">
    <property type="entry name" value="RapZ_C"/>
</dbReference>
<dbReference type="PIRSF" id="PIRSF005052">
    <property type="entry name" value="P-loopkin"/>
    <property type="match status" value="1"/>
</dbReference>
<feature type="binding site" evidence="4">
    <location>
        <begin position="68"/>
        <end position="71"/>
    </location>
    <ligand>
        <name>GTP</name>
        <dbReference type="ChEBI" id="CHEBI:37565"/>
    </ligand>
</feature>
<dbReference type="PANTHER" id="PTHR30448">
    <property type="entry name" value="RNASE ADAPTER PROTEIN RAPZ"/>
    <property type="match status" value="1"/>
</dbReference>
<organism evidence="7">
    <name type="scientific">Thermodesulfovibrio autotrophicus</name>
    <dbReference type="NCBI Taxonomy" id="3118333"/>
    <lineage>
        <taxon>Bacteria</taxon>
        <taxon>Pseudomonadati</taxon>
        <taxon>Nitrospirota</taxon>
        <taxon>Thermodesulfovibrionia</taxon>
        <taxon>Thermodesulfovibrionales</taxon>
        <taxon>Thermodesulfovibrionaceae</taxon>
        <taxon>Thermodesulfovibrio</taxon>
    </lineage>
</organism>
<reference evidence="7" key="1">
    <citation type="submission" date="2024-01" db="EMBL/GenBank/DDBJ databases">
        <title>The first autotrophic representatives of the genus Thermodesulfovibrio.</title>
        <authorList>
            <person name="Maltseva A.I."/>
            <person name="Elcheninov A.G."/>
            <person name="Kublanov I.V."/>
            <person name="Lebedinsky A.V."/>
            <person name="Frolov E.N."/>
        </authorList>
    </citation>
    <scope>NUCLEOTIDE SEQUENCE</scope>
    <source>
        <strain evidence="7">3907-1M</strain>
    </source>
</reference>